<dbReference type="InterPro" id="IPR008949">
    <property type="entry name" value="Isoprenoid_synthase_dom_sf"/>
</dbReference>
<organism evidence="8 9">
    <name type="scientific">Pristionchus fissidentatus</name>
    <dbReference type="NCBI Taxonomy" id="1538716"/>
    <lineage>
        <taxon>Eukaryota</taxon>
        <taxon>Metazoa</taxon>
        <taxon>Ecdysozoa</taxon>
        <taxon>Nematoda</taxon>
        <taxon>Chromadorea</taxon>
        <taxon>Rhabditida</taxon>
        <taxon>Rhabditina</taxon>
        <taxon>Diplogasteromorpha</taxon>
        <taxon>Diplogasteroidea</taxon>
        <taxon>Neodiplogasteridae</taxon>
        <taxon>Pristionchus</taxon>
    </lineage>
</organism>
<dbReference type="GO" id="GO:0042811">
    <property type="term" value="P:pheromone biosynthetic process"/>
    <property type="evidence" value="ECO:0007669"/>
    <property type="project" value="UniProtKB-ARBA"/>
</dbReference>
<dbReference type="Gene3D" id="1.10.600.10">
    <property type="entry name" value="Farnesyl Diphosphate Synthase"/>
    <property type="match status" value="1"/>
</dbReference>
<comment type="caution">
    <text evidence="8">The sequence shown here is derived from an EMBL/GenBank/DDBJ whole genome shotgun (WGS) entry which is preliminary data.</text>
</comment>
<comment type="similarity">
    <text evidence="7">Belongs to the FPP/GGPP synthase family.</text>
</comment>
<comment type="cofactor">
    <cofactor evidence="1">
        <name>Mg(2+)</name>
        <dbReference type="ChEBI" id="CHEBI:18420"/>
    </cofactor>
</comment>
<dbReference type="GO" id="GO:0046872">
    <property type="term" value="F:metal ion binding"/>
    <property type="evidence" value="ECO:0007669"/>
    <property type="project" value="UniProtKB-KW"/>
</dbReference>
<gene>
    <name evidence="8" type="ORF">PFISCL1PPCAC_19778</name>
</gene>
<keyword evidence="9" id="KW-1185">Reference proteome</keyword>
<dbReference type="InterPro" id="IPR039702">
    <property type="entry name" value="FPS1-like"/>
</dbReference>
<dbReference type="PROSITE" id="PS00723">
    <property type="entry name" value="POLYPRENYL_SYNTHASE_1"/>
    <property type="match status" value="1"/>
</dbReference>
<protein>
    <recommendedName>
        <fullName evidence="6">Farnesyl pyrophosphate synthase</fullName>
    </recommendedName>
</protein>
<evidence type="ECO:0000256" key="7">
    <source>
        <dbReference type="RuleBase" id="RU004466"/>
    </source>
</evidence>
<dbReference type="CDD" id="cd00685">
    <property type="entry name" value="Trans_IPPS_HT"/>
    <property type="match status" value="1"/>
</dbReference>
<evidence type="ECO:0000256" key="4">
    <source>
        <dbReference type="ARBA" id="ARBA00022842"/>
    </source>
</evidence>
<dbReference type="InterPro" id="IPR000092">
    <property type="entry name" value="Polyprenyl_synt"/>
</dbReference>
<dbReference type="GO" id="GO:0045337">
    <property type="term" value="P:farnesyl diphosphate biosynthetic process"/>
    <property type="evidence" value="ECO:0007669"/>
    <property type="project" value="TreeGrafter"/>
</dbReference>
<dbReference type="SUPFAM" id="SSF48576">
    <property type="entry name" value="Terpenoid synthases"/>
    <property type="match status" value="1"/>
</dbReference>
<dbReference type="Pfam" id="PF00348">
    <property type="entry name" value="polyprenyl_synt"/>
    <property type="match status" value="1"/>
</dbReference>
<evidence type="ECO:0000256" key="1">
    <source>
        <dbReference type="ARBA" id="ARBA00001946"/>
    </source>
</evidence>
<dbReference type="PANTHER" id="PTHR11525:SF0">
    <property type="entry name" value="FARNESYL PYROPHOSPHATE SYNTHASE"/>
    <property type="match status" value="1"/>
</dbReference>
<feature type="non-terminal residue" evidence="8">
    <location>
        <position position="1"/>
    </location>
</feature>
<dbReference type="GO" id="GO:0004161">
    <property type="term" value="F:dimethylallyltranstransferase activity"/>
    <property type="evidence" value="ECO:0007669"/>
    <property type="project" value="TreeGrafter"/>
</dbReference>
<dbReference type="EMBL" id="BTSY01000005">
    <property type="protein sequence ID" value="GMT28481.1"/>
    <property type="molecule type" value="Genomic_DNA"/>
</dbReference>
<evidence type="ECO:0000313" key="9">
    <source>
        <dbReference type="Proteomes" id="UP001432322"/>
    </source>
</evidence>
<keyword evidence="3" id="KW-0479">Metal-binding</keyword>
<comment type="pathway">
    <text evidence="5">Pheromone biosynthesis.</text>
</comment>
<dbReference type="AlphaFoldDB" id="A0AAV5W9D5"/>
<evidence type="ECO:0000256" key="3">
    <source>
        <dbReference type="ARBA" id="ARBA00022723"/>
    </source>
</evidence>
<evidence type="ECO:0000256" key="2">
    <source>
        <dbReference type="ARBA" id="ARBA00022679"/>
    </source>
</evidence>
<name>A0AAV5W9D5_9BILA</name>
<dbReference type="SFLD" id="SFLDG01017">
    <property type="entry name" value="Polyprenyl_Transferase_Like"/>
    <property type="match status" value="1"/>
</dbReference>
<keyword evidence="4" id="KW-0460">Magnesium</keyword>
<dbReference type="SFLD" id="SFLDS00005">
    <property type="entry name" value="Isoprenoid_Synthase_Type_I"/>
    <property type="match status" value="1"/>
</dbReference>
<evidence type="ECO:0000256" key="6">
    <source>
        <dbReference type="ARBA" id="ARBA00034546"/>
    </source>
</evidence>
<reference evidence="8" key="1">
    <citation type="submission" date="2023-10" db="EMBL/GenBank/DDBJ databases">
        <title>Genome assembly of Pristionchus species.</title>
        <authorList>
            <person name="Yoshida K."/>
            <person name="Sommer R.J."/>
        </authorList>
    </citation>
    <scope>NUCLEOTIDE SEQUENCE</scope>
    <source>
        <strain evidence="8">RS5133</strain>
    </source>
</reference>
<proteinExistence type="inferred from homology"/>
<dbReference type="InterPro" id="IPR033749">
    <property type="entry name" value="Polyprenyl_synt_CS"/>
</dbReference>
<dbReference type="GO" id="GO:0005737">
    <property type="term" value="C:cytoplasm"/>
    <property type="evidence" value="ECO:0007669"/>
    <property type="project" value="TreeGrafter"/>
</dbReference>
<dbReference type="PANTHER" id="PTHR11525">
    <property type="entry name" value="FARNESYL-PYROPHOSPHATE SYNTHETASE"/>
    <property type="match status" value="1"/>
</dbReference>
<keyword evidence="2 7" id="KW-0808">Transferase</keyword>
<evidence type="ECO:0000313" key="8">
    <source>
        <dbReference type="EMBL" id="GMT28481.1"/>
    </source>
</evidence>
<evidence type="ECO:0000256" key="5">
    <source>
        <dbReference type="ARBA" id="ARBA00033740"/>
    </source>
</evidence>
<dbReference type="Proteomes" id="UP001432322">
    <property type="component" value="Unassembled WGS sequence"/>
</dbReference>
<dbReference type="GO" id="GO:0004337">
    <property type="term" value="F:(2E,6E)-farnesyl diphosphate synthase activity"/>
    <property type="evidence" value="ECO:0007669"/>
    <property type="project" value="TreeGrafter"/>
</dbReference>
<sequence>RMVVEKYLSSSIRNIVSMFTSHLPSVEKSLVSQRIQSLLEYTVGDGKNSRGTLVLSSFDAIGGSKERRECALRAATSIEILQSFLLVADDIMDESERRRGKPCWYRLDGIGLSAVNDALLLQVAAQSEMSEAFKGHPNKDRALSALDLTIRRTIVGQMMDTNTAGKVEEFSWQRYSQLVEHKTSHYTFALPIQLGVLASGMDREMKKEMEIAMRIGYLFQSQDDWLDVYGDTAVTGKIGTDIKDKKCTWLSCKALEILSKEKDGMEVLKSALNDNNEESVKKIYEDLGLNNRFKKFEDEFSSLLLRDIDSIPTHQLISVFRDLVNRIKHRQK</sequence>
<accession>A0AAV5W9D5</accession>